<keyword evidence="3" id="KW-1185">Reference proteome</keyword>
<feature type="region of interest" description="Disordered" evidence="1">
    <location>
        <begin position="227"/>
        <end position="651"/>
    </location>
</feature>
<evidence type="ECO:0008006" key="4">
    <source>
        <dbReference type="Google" id="ProtNLM"/>
    </source>
</evidence>
<evidence type="ECO:0000313" key="3">
    <source>
        <dbReference type="Proteomes" id="UP001497453"/>
    </source>
</evidence>
<reference evidence="3" key="1">
    <citation type="submission" date="2024-04" db="EMBL/GenBank/DDBJ databases">
        <authorList>
            <person name="Shaw F."/>
            <person name="Minotto A."/>
        </authorList>
    </citation>
    <scope>NUCLEOTIDE SEQUENCE [LARGE SCALE GENOMIC DNA]</scope>
</reference>
<feature type="compositionally biased region" description="Basic and acidic residues" evidence="1">
    <location>
        <begin position="18"/>
        <end position="28"/>
    </location>
</feature>
<dbReference type="EMBL" id="OZ037946">
    <property type="protein sequence ID" value="CAL1703148.1"/>
    <property type="molecule type" value="Genomic_DNA"/>
</dbReference>
<feature type="compositionally biased region" description="Polar residues" evidence="1">
    <location>
        <begin position="617"/>
        <end position="628"/>
    </location>
</feature>
<dbReference type="Proteomes" id="UP001497453">
    <property type="component" value="Chromosome 3"/>
</dbReference>
<feature type="compositionally biased region" description="Polar residues" evidence="1">
    <location>
        <begin position="373"/>
        <end position="403"/>
    </location>
</feature>
<proteinExistence type="predicted"/>
<accession>A0ABP1D804</accession>
<feature type="compositionally biased region" description="Basic and acidic residues" evidence="1">
    <location>
        <begin position="347"/>
        <end position="357"/>
    </location>
</feature>
<feature type="compositionally biased region" description="Low complexity" evidence="1">
    <location>
        <begin position="513"/>
        <end position="527"/>
    </location>
</feature>
<evidence type="ECO:0000256" key="1">
    <source>
        <dbReference type="SAM" id="MobiDB-lite"/>
    </source>
</evidence>
<feature type="compositionally biased region" description="Acidic residues" evidence="1">
    <location>
        <begin position="7"/>
        <end position="17"/>
    </location>
</feature>
<dbReference type="Gene3D" id="1.10.10.60">
    <property type="entry name" value="Homeodomain-like"/>
    <property type="match status" value="1"/>
</dbReference>
<feature type="compositionally biased region" description="Acidic residues" evidence="1">
    <location>
        <begin position="498"/>
        <end position="507"/>
    </location>
</feature>
<dbReference type="CDD" id="cd11655">
    <property type="entry name" value="rap1_myb-like"/>
    <property type="match status" value="1"/>
</dbReference>
<feature type="compositionally biased region" description="Basic residues" evidence="1">
    <location>
        <begin position="434"/>
        <end position="444"/>
    </location>
</feature>
<evidence type="ECO:0000313" key="2">
    <source>
        <dbReference type="EMBL" id="CAL1703148.1"/>
    </source>
</evidence>
<feature type="compositionally biased region" description="Basic residues" evidence="1">
    <location>
        <begin position="237"/>
        <end position="247"/>
    </location>
</feature>
<protein>
    <recommendedName>
        <fullName evidence="4">Repressor/activator protein 1 homolog</fullName>
    </recommendedName>
</protein>
<name>A0ABP1D804_9APHY</name>
<feature type="compositionally biased region" description="Acidic residues" evidence="1">
    <location>
        <begin position="281"/>
        <end position="294"/>
    </location>
</feature>
<feature type="compositionally biased region" description="Polar residues" evidence="1">
    <location>
        <begin position="332"/>
        <end position="344"/>
    </location>
</feature>
<feature type="region of interest" description="Disordered" evidence="1">
    <location>
        <begin position="1"/>
        <end position="31"/>
    </location>
</feature>
<organism evidence="2 3">
    <name type="scientific">Somion occarium</name>
    <dbReference type="NCBI Taxonomy" id="3059160"/>
    <lineage>
        <taxon>Eukaryota</taxon>
        <taxon>Fungi</taxon>
        <taxon>Dikarya</taxon>
        <taxon>Basidiomycota</taxon>
        <taxon>Agaricomycotina</taxon>
        <taxon>Agaricomycetes</taxon>
        <taxon>Polyporales</taxon>
        <taxon>Cerrenaceae</taxon>
        <taxon>Somion</taxon>
    </lineage>
</organism>
<gene>
    <name evidence="2" type="ORF">GFSPODELE1_LOCUS4419</name>
</gene>
<sequence length="651" mass="73314">MARSIDVEEVLSSEEERESQHESSREVSEQVELEEGMDDIFVVRGEPLGFWFHDRLPRNHVRTLSRLVTEHGGKICLEESDADVIIASENYIDVFQRKYWSHPSVYTELPSFIRESIERRKFEPHLPARKGMGGPSKSRRTRTEFTSLDRECLCKFLARVVPSKSQGGRAGNVIWKRAVEDAYEYGENHINGWAKRHPWQAWREHYKMHQEELDPIIERLAKQNPPVNKALYERDRRRGRAGRKAVQHHVDEVDSGDEEDEEAEPNHNGPESGKKRAARQEEEEEEAEEVEVEGADANAPIVISDSDDNWSDDNDPFWKPHLVDPDDPETGPSGSRYSEPTSPIKSVRHDPAMDPHAEPQSVSGKMAQRRLLAQSSQAQPVTSPSRNFPASSQVTLVNPTQSSRTHEADEDQVASHDHPPMDGPSPDRVQSVPKPRKKPAKRRRVEVVLPPPGIIFTEGPPAQNTRARSRSVEPVQMNILTRKGKGKQKATMDRVEENMDEDEEQDVSDLLNAGSAASGARASAPSPEHSTYGSDDGRTQEQLFLQKRMSDIATEPRSQATHRIHQPRYSYGRDSDKARSLNTPSAGRRTSLPNHNHLLTIPQKRSRSRAHDFKTPDATQKADSSAVSSFKPPPGTRAAALVNGARQRPVK</sequence>
<feature type="compositionally biased region" description="Acidic residues" evidence="1">
    <location>
        <begin position="253"/>
        <end position="263"/>
    </location>
</feature>
<feature type="compositionally biased region" description="Acidic residues" evidence="1">
    <location>
        <begin position="305"/>
        <end position="315"/>
    </location>
</feature>